<reference evidence="1" key="1">
    <citation type="journal article" date="2007" name="Science">
        <title>Draft genome of the filarial nematode parasite Brugia malayi.</title>
        <authorList>
            <person name="Ghedin E."/>
            <person name="Wang S."/>
            <person name="Spiro D."/>
            <person name="Caler E."/>
            <person name="Zhao Q."/>
            <person name="Crabtree J."/>
            <person name="Allen J.E."/>
            <person name="Delcher A.L."/>
            <person name="Guiliano D.B."/>
            <person name="Miranda-Saavedra D."/>
            <person name="Angiuoli S.V."/>
            <person name="Creasy T."/>
            <person name="Amedeo P."/>
            <person name="Haas B."/>
            <person name="El-Sayed N.M."/>
            <person name="Wortman J.R."/>
            <person name="Feldblyum T."/>
            <person name="Tallon L."/>
            <person name="Schatz M."/>
            <person name="Shumway M."/>
            <person name="Koo H."/>
            <person name="Salzberg S.L."/>
            <person name="Schobel S."/>
            <person name="Pertea M."/>
            <person name="Pop M."/>
            <person name="White O."/>
            <person name="Barton G.J."/>
            <person name="Carlow C.K."/>
            <person name="Crawford M.J."/>
            <person name="Daub J."/>
            <person name="Dimmic M.W."/>
            <person name="Estes C.F."/>
            <person name="Foster J.M."/>
            <person name="Ganatra M."/>
            <person name="Gregory W.F."/>
            <person name="Johnson N.M."/>
            <person name="Jin J."/>
            <person name="Komuniecki R."/>
            <person name="Korf I."/>
            <person name="Kumar S."/>
            <person name="Laney S."/>
            <person name="Li B.W."/>
            <person name="Li W."/>
            <person name="Lindblom T.H."/>
            <person name="Lustigman S."/>
            <person name="Ma D."/>
            <person name="Maina C.V."/>
            <person name="Martin D.M."/>
            <person name="McCarter J.P."/>
            <person name="McReynolds L."/>
            <person name="Mitreva M."/>
            <person name="Nutman T.B."/>
            <person name="Parkinson J."/>
            <person name="Peregrin-Alvarez J.M."/>
            <person name="Poole C."/>
            <person name="Ren Q."/>
            <person name="Saunders L."/>
            <person name="Sluder A.E."/>
            <person name="Smith K."/>
            <person name="Stanke M."/>
            <person name="Unnasch T.R."/>
            <person name="Ware J."/>
            <person name="Wei A.D."/>
            <person name="Weil G."/>
            <person name="Williams D.J."/>
            <person name="Zhang Y."/>
            <person name="Williams S.A."/>
            <person name="Fraser-Liggett C."/>
            <person name="Slatko B."/>
            <person name="Blaxter M.L."/>
            <person name="Scott A.L."/>
        </authorList>
    </citation>
    <scope>NUCLEOTIDE SEQUENCE</scope>
    <source>
        <strain evidence="1">FR3</strain>
    </source>
</reference>
<name>A0A1I9G604_BRUMA</name>
<protein>
    <submittedName>
        <fullName evidence="1">Bm13634</fullName>
    </submittedName>
</protein>
<organism evidence="1">
    <name type="scientific">Brugia malayi</name>
    <name type="common">Filarial nematode worm</name>
    <dbReference type="NCBI Taxonomy" id="6279"/>
    <lineage>
        <taxon>Eukaryota</taxon>
        <taxon>Metazoa</taxon>
        <taxon>Ecdysozoa</taxon>
        <taxon>Nematoda</taxon>
        <taxon>Chromadorea</taxon>
        <taxon>Rhabditida</taxon>
        <taxon>Spirurina</taxon>
        <taxon>Spiruromorpha</taxon>
        <taxon>Filarioidea</taxon>
        <taxon>Onchocercidae</taxon>
        <taxon>Brugia</taxon>
    </lineage>
</organism>
<reference evidence="1" key="2">
    <citation type="submission" date="2012-12" db="EMBL/GenBank/DDBJ databases">
        <authorList>
            <consortium name="WormBase Consortium"/>
            <person name="Ghedin E."/>
            <person name="Paulini M."/>
        </authorList>
    </citation>
    <scope>NUCLEOTIDE SEQUENCE</scope>
    <source>
        <strain evidence="1">FR3</strain>
    </source>
</reference>
<dbReference type="AlphaFoldDB" id="A0A1I9G604"/>
<evidence type="ECO:0000313" key="1">
    <source>
        <dbReference type="EMBL" id="CDQ02044.1"/>
    </source>
</evidence>
<accession>A0A1I9G604</accession>
<gene>
    <name evidence="1" type="primary">Bm13634</name>
    <name evidence="1" type="ORF">BM_Bm13634</name>
</gene>
<sequence length="58" mass="6843">MKICIITRVPSVRDSNRLTSLWKQQIIEMKVIYILNNLAHFFLLPLWRRKSAVLSSNS</sequence>
<proteinExistence type="predicted"/>
<dbReference type="EMBL" id="LN857024">
    <property type="protein sequence ID" value="CDQ02044.1"/>
    <property type="molecule type" value="Genomic_DNA"/>
</dbReference>